<accession>A0A4S8L7N7</accession>
<dbReference type="InterPro" id="IPR043129">
    <property type="entry name" value="ATPase_NBD"/>
</dbReference>
<dbReference type="Gene3D" id="2.60.34.10">
    <property type="entry name" value="Substrate Binding Domain Of DNAk, Chain A, domain 1"/>
    <property type="match status" value="1"/>
</dbReference>
<reference evidence="4 5" key="1">
    <citation type="journal article" date="2019" name="Nat. Ecol. Evol.">
        <title>Megaphylogeny resolves global patterns of mushroom evolution.</title>
        <authorList>
            <person name="Varga T."/>
            <person name="Krizsan K."/>
            <person name="Foldi C."/>
            <person name="Dima B."/>
            <person name="Sanchez-Garcia M."/>
            <person name="Sanchez-Ramirez S."/>
            <person name="Szollosi G.J."/>
            <person name="Szarkandi J.G."/>
            <person name="Papp V."/>
            <person name="Albert L."/>
            <person name="Andreopoulos W."/>
            <person name="Angelini C."/>
            <person name="Antonin V."/>
            <person name="Barry K.W."/>
            <person name="Bougher N.L."/>
            <person name="Buchanan P."/>
            <person name="Buyck B."/>
            <person name="Bense V."/>
            <person name="Catcheside P."/>
            <person name="Chovatia M."/>
            <person name="Cooper J."/>
            <person name="Damon W."/>
            <person name="Desjardin D."/>
            <person name="Finy P."/>
            <person name="Geml J."/>
            <person name="Haridas S."/>
            <person name="Hughes K."/>
            <person name="Justo A."/>
            <person name="Karasinski D."/>
            <person name="Kautmanova I."/>
            <person name="Kiss B."/>
            <person name="Kocsube S."/>
            <person name="Kotiranta H."/>
            <person name="LaButti K.M."/>
            <person name="Lechner B.E."/>
            <person name="Liimatainen K."/>
            <person name="Lipzen A."/>
            <person name="Lukacs Z."/>
            <person name="Mihaltcheva S."/>
            <person name="Morgado L.N."/>
            <person name="Niskanen T."/>
            <person name="Noordeloos M.E."/>
            <person name="Ohm R.A."/>
            <person name="Ortiz-Santana B."/>
            <person name="Ovrebo C."/>
            <person name="Racz N."/>
            <person name="Riley R."/>
            <person name="Savchenko A."/>
            <person name="Shiryaev A."/>
            <person name="Soop K."/>
            <person name="Spirin V."/>
            <person name="Szebenyi C."/>
            <person name="Tomsovsky M."/>
            <person name="Tulloss R.E."/>
            <person name="Uehling J."/>
            <person name="Grigoriev I.V."/>
            <person name="Vagvolgyi C."/>
            <person name="Papp T."/>
            <person name="Martin F.M."/>
            <person name="Miettinen O."/>
            <person name="Hibbett D.S."/>
            <person name="Nagy L.G."/>
        </authorList>
    </citation>
    <scope>NUCLEOTIDE SEQUENCE [LARGE SCALE GENOMIC DNA]</scope>
    <source>
        <strain evidence="4 5">CBS 962.96</strain>
    </source>
</reference>
<dbReference type="PANTHER" id="PTHR19375">
    <property type="entry name" value="HEAT SHOCK PROTEIN 70KDA"/>
    <property type="match status" value="1"/>
</dbReference>
<feature type="region of interest" description="Disordered" evidence="3">
    <location>
        <begin position="62"/>
        <end position="86"/>
    </location>
</feature>
<dbReference type="AlphaFoldDB" id="A0A4S8L7N7"/>
<dbReference type="SUPFAM" id="SSF53067">
    <property type="entry name" value="Actin-like ATPase domain"/>
    <property type="match status" value="1"/>
</dbReference>
<dbReference type="EMBL" id="ML179583">
    <property type="protein sequence ID" value="THU84706.1"/>
    <property type="molecule type" value="Genomic_DNA"/>
</dbReference>
<keyword evidence="1" id="KW-0547">Nucleotide-binding</keyword>
<organism evidence="4 5">
    <name type="scientific">Dendrothele bispora (strain CBS 962.96)</name>
    <dbReference type="NCBI Taxonomy" id="1314807"/>
    <lineage>
        <taxon>Eukaryota</taxon>
        <taxon>Fungi</taxon>
        <taxon>Dikarya</taxon>
        <taxon>Basidiomycota</taxon>
        <taxon>Agaricomycotina</taxon>
        <taxon>Agaricomycetes</taxon>
        <taxon>Agaricomycetidae</taxon>
        <taxon>Agaricales</taxon>
        <taxon>Agaricales incertae sedis</taxon>
        <taxon>Dendrothele</taxon>
    </lineage>
</organism>
<protein>
    <submittedName>
        <fullName evidence="4">HSP70-domain-containing protein</fullName>
    </submittedName>
</protein>
<sequence length="180" mass="19660">MLGLGGRMKKKRTRKSSVTPKLTEANVQDIVLVGGSAHIPRIIMFISDFFNNKELNKSIDSDKAVVSKPPEGSWHPSSNTTPPFSPKNPRIFTGYTDNQPAFMTQVFKGKHACTGKFGLSDIPPASHDVQIEGAFGMDANGILNMSAADKTTSKSNHITIANNKGLLMKEEIERMVEEAE</sequence>
<keyword evidence="2" id="KW-0067">ATP-binding</keyword>
<evidence type="ECO:0000313" key="5">
    <source>
        <dbReference type="Proteomes" id="UP000297245"/>
    </source>
</evidence>
<dbReference type="Pfam" id="PF00012">
    <property type="entry name" value="HSP70"/>
    <property type="match status" value="2"/>
</dbReference>
<dbReference type="GO" id="GO:0140662">
    <property type="term" value="F:ATP-dependent protein folding chaperone"/>
    <property type="evidence" value="ECO:0007669"/>
    <property type="project" value="InterPro"/>
</dbReference>
<evidence type="ECO:0000256" key="1">
    <source>
        <dbReference type="ARBA" id="ARBA00022741"/>
    </source>
</evidence>
<keyword evidence="5" id="KW-1185">Reference proteome</keyword>
<evidence type="ECO:0000256" key="3">
    <source>
        <dbReference type="SAM" id="MobiDB-lite"/>
    </source>
</evidence>
<name>A0A4S8L7N7_DENBC</name>
<dbReference type="Gene3D" id="3.30.420.40">
    <property type="match status" value="2"/>
</dbReference>
<gene>
    <name evidence="4" type="ORF">K435DRAFT_869977</name>
</gene>
<dbReference type="GO" id="GO:0005524">
    <property type="term" value="F:ATP binding"/>
    <property type="evidence" value="ECO:0007669"/>
    <property type="project" value="UniProtKB-KW"/>
</dbReference>
<dbReference type="InterPro" id="IPR013126">
    <property type="entry name" value="Hsp_70_fam"/>
</dbReference>
<evidence type="ECO:0000256" key="2">
    <source>
        <dbReference type="ARBA" id="ARBA00022840"/>
    </source>
</evidence>
<dbReference type="InterPro" id="IPR029047">
    <property type="entry name" value="HSP70_peptide-bd_sf"/>
</dbReference>
<dbReference type="Proteomes" id="UP000297245">
    <property type="component" value="Unassembled WGS sequence"/>
</dbReference>
<proteinExistence type="predicted"/>
<evidence type="ECO:0000313" key="4">
    <source>
        <dbReference type="EMBL" id="THU84706.1"/>
    </source>
</evidence>
<feature type="region of interest" description="Disordered" evidence="3">
    <location>
        <begin position="1"/>
        <end position="20"/>
    </location>
</feature>
<dbReference type="OrthoDB" id="3196168at2759"/>
<dbReference type="SUPFAM" id="SSF100920">
    <property type="entry name" value="Heat shock protein 70kD (HSP70), peptide-binding domain"/>
    <property type="match status" value="1"/>
</dbReference>